<reference evidence="1" key="1">
    <citation type="submission" date="2021-02" db="EMBL/GenBank/DDBJ databases">
        <authorList>
            <consortium name="DOE Joint Genome Institute"/>
            <person name="Ahrendt S."/>
            <person name="Looney B.P."/>
            <person name="Miyauchi S."/>
            <person name="Morin E."/>
            <person name="Drula E."/>
            <person name="Courty P.E."/>
            <person name="Chicoki N."/>
            <person name="Fauchery L."/>
            <person name="Kohler A."/>
            <person name="Kuo A."/>
            <person name="Labutti K."/>
            <person name="Pangilinan J."/>
            <person name="Lipzen A."/>
            <person name="Riley R."/>
            <person name="Andreopoulos W."/>
            <person name="He G."/>
            <person name="Johnson J."/>
            <person name="Barry K.W."/>
            <person name="Grigoriev I.V."/>
            <person name="Nagy L."/>
            <person name="Hibbett D."/>
            <person name="Henrissat B."/>
            <person name="Matheny P.B."/>
            <person name="Labbe J."/>
            <person name="Martin F."/>
        </authorList>
    </citation>
    <scope>NUCLEOTIDE SEQUENCE</scope>
    <source>
        <strain evidence="1">EC-137</strain>
    </source>
</reference>
<dbReference type="Proteomes" id="UP000814128">
    <property type="component" value="Unassembled WGS sequence"/>
</dbReference>
<proteinExistence type="predicted"/>
<keyword evidence="2" id="KW-1185">Reference proteome</keyword>
<sequence>MDDSPVQPHTTNYLSPLRRLAFAQERLSPAEGDGHDVAEPSFCQAVSGAQEEGGGKIKANLAAHVLDGGEDTKFTARQGAVLFTGGVCMTIAAAAATIPSNTSPWVALCAVFASAGALFALAVLYLEMQRSDSKRIYAGFFYPCLACSIASLVCIIAGTRPWPYALAVALIGAGIVQILAMQALR</sequence>
<evidence type="ECO:0000313" key="1">
    <source>
        <dbReference type="EMBL" id="KAI0032620.1"/>
    </source>
</evidence>
<accession>A0ACB8QLW6</accession>
<organism evidence="1 2">
    <name type="scientific">Vararia minispora EC-137</name>
    <dbReference type="NCBI Taxonomy" id="1314806"/>
    <lineage>
        <taxon>Eukaryota</taxon>
        <taxon>Fungi</taxon>
        <taxon>Dikarya</taxon>
        <taxon>Basidiomycota</taxon>
        <taxon>Agaricomycotina</taxon>
        <taxon>Agaricomycetes</taxon>
        <taxon>Russulales</taxon>
        <taxon>Lachnocladiaceae</taxon>
        <taxon>Vararia</taxon>
    </lineage>
</organism>
<comment type="caution">
    <text evidence="1">The sequence shown here is derived from an EMBL/GenBank/DDBJ whole genome shotgun (WGS) entry which is preliminary data.</text>
</comment>
<reference evidence="1" key="2">
    <citation type="journal article" date="2022" name="New Phytol.">
        <title>Evolutionary transition to the ectomycorrhizal habit in the genomes of a hyperdiverse lineage of mushroom-forming fungi.</title>
        <authorList>
            <person name="Looney B."/>
            <person name="Miyauchi S."/>
            <person name="Morin E."/>
            <person name="Drula E."/>
            <person name="Courty P.E."/>
            <person name="Kohler A."/>
            <person name="Kuo A."/>
            <person name="LaButti K."/>
            <person name="Pangilinan J."/>
            <person name="Lipzen A."/>
            <person name="Riley R."/>
            <person name="Andreopoulos W."/>
            <person name="He G."/>
            <person name="Johnson J."/>
            <person name="Nolan M."/>
            <person name="Tritt A."/>
            <person name="Barry K.W."/>
            <person name="Grigoriev I.V."/>
            <person name="Nagy L.G."/>
            <person name="Hibbett D."/>
            <person name="Henrissat B."/>
            <person name="Matheny P.B."/>
            <person name="Labbe J."/>
            <person name="Martin F.M."/>
        </authorList>
    </citation>
    <scope>NUCLEOTIDE SEQUENCE</scope>
    <source>
        <strain evidence="1">EC-137</strain>
    </source>
</reference>
<gene>
    <name evidence="1" type="ORF">K488DRAFT_85662</name>
</gene>
<dbReference type="EMBL" id="MU273540">
    <property type="protein sequence ID" value="KAI0032620.1"/>
    <property type="molecule type" value="Genomic_DNA"/>
</dbReference>
<evidence type="ECO:0000313" key="2">
    <source>
        <dbReference type="Proteomes" id="UP000814128"/>
    </source>
</evidence>
<protein>
    <submittedName>
        <fullName evidence="1">Uncharacterized protein</fullName>
    </submittedName>
</protein>
<name>A0ACB8QLW6_9AGAM</name>